<gene>
    <name evidence="3" type="ORF">D3P04_03405</name>
</gene>
<dbReference type="EMBL" id="QZCG01000002">
    <property type="protein sequence ID" value="RJE87981.1"/>
    <property type="molecule type" value="Genomic_DNA"/>
</dbReference>
<evidence type="ECO:0000259" key="2">
    <source>
        <dbReference type="PROSITE" id="PS50943"/>
    </source>
</evidence>
<dbReference type="CDD" id="cd00093">
    <property type="entry name" value="HTH_XRE"/>
    <property type="match status" value="1"/>
</dbReference>
<dbReference type="Pfam" id="PF01381">
    <property type="entry name" value="HTH_3"/>
    <property type="match status" value="1"/>
</dbReference>
<dbReference type="PROSITE" id="PS50943">
    <property type="entry name" value="HTH_CROC1"/>
    <property type="match status" value="1"/>
</dbReference>
<evidence type="ECO:0000313" key="4">
    <source>
        <dbReference type="Proteomes" id="UP000284202"/>
    </source>
</evidence>
<evidence type="ECO:0000256" key="1">
    <source>
        <dbReference type="ARBA" id="ARBA00023125"/>
    </source>
</evidence>
<dbReference type="GO" id="GO:0005829">
    <property type="term" value="C:cytosol"/>
    <property type="evidence" value="ECO:0007669"/>
    <property type="project" value="TreeGrafter"/>
</dbReference>
<keyword evidence="1" id="KW-0238">DNA-binding</keyword>
<sequence length="103" mass="11464">MNIDRIRSARGLNQEDLAEMSGLKQSTISKIENGFDGVTLRVLKKIAVALGVEVRDLFDDDRTVAERALLSAFRNLPADRQQGWLDLAEALTPPGAKEREQNE</sequence>
<dbReference type="PANTHER" id="PTHR46797">
    <property type="entry name" value="HTH-TYPE TRANSCRIPTIONAL REGULATOR"/>
    <property type="match status" value="1"/>
</dbReference>
<accession>A0A418T437</accession>
<feature type="domain" description="HTH cro/C1-type" evidence="2">
    <location>
        <begin position="3"/>
        <end position="57"/>
    </location>
</feature>
<reference evidence="4" key="1">
    <citation type="submission" date="2018-09" db="EMBL/GenBank/DDBJ databases">
        <title>Acidovorax cavernicola nov. sp. isolated from Gruta de las Maravillas (Aracena, Spain).</title>
        <authorList>
            <person name="Jurado V."/>
            <person name="Gutierrez-Patricio S."/>
            <person name="Gonzalez-Pimentel J.L."/>
            <person name="Miller A.Z."/>
            <person name="Laiz L."/>
            <person name="Saiz-Jimenez C."/>
        </authorList>
    </citation>
    <scope>NUCLEOTIDE SEQUENCE [LARGE SCALE GENOMIC DNA]</scope>
    <source>
        <strain evidence="4">1011MAR3C25</strain>
    </source>
</reference>
<dbReference type="SMART" id="SM00530">
    <property type="entry name" value="HTH_XRE"/>
    <property type="match status" value="1"/>
</dbReference>
<dbReference type="SUPFAM" id="SSF47413">
    <property type="entry name" value="lambda repressor-like DNA-binding domains"/>
    <property type="match status" value="1"/>
</dbReference>
<evidence type="ECO:0000313" key="3">
    <source>
        <dbReference type="EMBL" id="RJE87981.1"/>
    </source>
</evidence>
<protein>
    <submittedName>
        <fullName evidence="3">XRE family transcriptional regulator</fullName>
    </submittedName>
</protein>
<keyword evidence="4" id="KW-1185">Reference proteome</keyword>
<dbReference type="RefSeq" id="WP_119745968.1">
    <property type="nucleotide sequence ID" value="NZ_QZCG01000002.1"/>
</dbReference>
<dbReference type="Gene3D" id="1.10.260.40">
    <property type="entry name" value="lambda repressor-like DNA-binding domains"/>
    <property type="match status" value="1"/>
</dbReference>
<name>A0A418T437_9RHOB</name>
<dbReference type="AlphaFoldDB" id="A0A418T437"/>
<dbReference type="Proteomes" id="UP000284202">
    <property type="component" value="Unassembled WGS sequence"/>
</dbReference>
<dbReference type="PANTHER" id="PTHR46797:SF1">
    <property type="entry name" value="METHYLPHOSPHONATE SYNTHASE"/>
    <property type="match status" value="1"/>
</dbReference>
<proteinExistence type="predicted"/>
<dbReference type="InterPro" id="IPR050807">
    <property type="entry name" value="TransReg_Diox_bact_type"/>
</dbReference>
<dbReference type="InterPro" id="IPR010982">
    <property type="entry name" value="Lambda_DNA-bd_dom_sf"/>
</dbReference>
<dbReference type="GO" id="GO:0003700">
    <property type="term" value="F:DNA-binding transcription factor activity"/>
    <property type="evidence" value="ECO:0007669"/>
    <property type="project" value="TreeGrafter"/>
</dbReference>
<comment type="caution">
    <text evidence="3">The sequence shown here is derived from an EMBL/GenBank/DDBJ whole genome shotgun (WGS) entry which is preliminary data.</text>
</comment>
<organism evidence="3 4">
    <name type="scientific">Paracoccus onubensis</name>
    <dbReference type="NCBI Taxonomy" id="1675788"/>
    <lineage>
        <taxon>Bacteria</taxon>
        <taxon>Pseudomonadati</taxon>
        <taxon>Pseudomonadota</taxon>
        <taxon>Alphaproteobacteria</taxon>
        <taxon>Rhodobacterales</taxon>
        <taxon>Paracoccaceae</taxon>
        <taxon>Paracoccus</taxon>
    </lineage>
</organism>
<dbReference type="OrthoDB" id="7863425at2"/>
<dbReference type="GO" id="GO:0003677">
    <property type="term" value="F:DNA binding"/>
    <property type="evidence" value="ECO:0007669"/>
    <property type="project" value="UniProtKB-KW"/>
</dbReference>
<dbReference type="InterPro" id="IPR001387">
    <property type="entry name" value="Cro/C1-type_HTH"/>
</dbReference>